<dbReference type="InterPro" id="IPR025351">
    <property type="entry name" value="Pvc16_N"/>
</dbReference>
<proteinExistence type="predicted"/>
<comment type="caution">
    <text evidence="2">The sequence shown here is derived from an EMBL/GenBank/DDBJ whole genome shotgun (WGS) entry which is preliminary data.</text>
</comment>
<reference evidence="2" key="1">
    <citation type="journal article" date="2015" name="Proc. Natl. Acad. Sci. U.S.A.">
        <title>Networks of energetic and metabolic interactions define dynamics in microbial communities.</title>
        <authorList>
            <person name="Embree M."/>
            <person name="Liu J.K."/>
            <person name="Al-Bassam M.M."/>
            <person name="Zengler K."/>
        </authorList>
    </citation>
    <scope>NUCLEOTIDE SEQUENCE</scope>
</reference>
<evidence type="ECO:0000313" key="2">
    <source>
        <dbReference type="EMBL" id="KUG20734.1"/>
    </source>
</evidence>
<evidence type="ECO:0000259" key="1">
    <source>
        <dbReference type="Pfam" id="PF14065"/>
    </source>
</evidence>
<sequence length="407" mass="43784">MSNFRSIAAVTAALQGLLMEVAADPSLADTIVTVQPPDKARGSNSANQVNIFLYQTGINAAWRNMALPGEGGHPPLALDLHYLITAYGRDNDDLMAHQLLGHAMRILHDTPSLSPGRLRHAVTGADLHEQAERVRITPLSLSLDEISRLWTAFQTQYRISAAYQVHVVLIESDRPAKMPLPVLKLGRDGRGVFLLPTGTPALRGAAPKNGAFGVELGGDLVVSGEHLDGEGLTAEIRSPLLREAHTLAPLPGNQPGTLFLRIPDTGTDPLALERWPAGFYTLALRLRAPDLPARTTNEVSFALAPRASGITPVQADSGDLLLTLECAPRVREGQRVMVLLGDRETEIQAVTTPPDEGKPTILQVRASDLEPGEYVVRVRVDGVDSNPVDFSQSPPGFAEDQTITILP</sequence>
<keyword evidence="2" id="KW-0808">Transferase</keyword>
<dbReference type="Pfam" id="PF14065">
    <property type="entry name" value="Pvc16_N"/>
    <property type="match status" value="1"/>
</dbReference>
<organism evidence="2">
    <name type="scientific">hydrocarbon metagenome</name>
    <dbReference type="NCBI Taxonomy" id="938273"/>
    <lineage>
        <taxon>unclassified sequences</taxon>
        <taxon>metagenomes</taxon>
        <taxon>ecological metagenomes</taxon>
    </lineage>
</organism>
<dbReference type="GO" id="GO:0016779">
    <property type="term" value="F:nucleotidyltransferase activity"/>
    <property type="evidence" value="ECO:0007669"/>
    <property type="project" value="UniProtKB-KW"/>
</dbReference>
<dbReference type="AlphaFoldDB" id="A0A0W8FJ52"/>
<feature type="domain" description="Pvc16 N-terminal" evidence="1">
    <location>
        <begin position="9"/>
        <end position="183"/>
    </location>
</feature>
<protein>
    <submittedName>
        <fullName evidence="2">Glutamine synthetase adenylyltransferase</fullName>
    </submittedName>
</protein>
<name>A0A0W8FJ52_9ZZZZ</name>
<gene>
    <name evidence="2" type="ORF">ASZ90_009534</name>
</gene>
<keyword evidence="2" id="KW-0548">Nucleotidyltransferase</keyword>
<dbReference type="EMBL" id="LNQE01001148">
    <property type="protein sequence ID" value="KUG20734.1"/>
    <property type="molecule type" value="Genomic_DNA"/>
</dbReference>
<accession>A0A0W8FJ52</accession>